<dbReference type="InterPro" id="IPR006460">
    <property type="entry name" value="MIZ1-like_pln"/>
</dbReference>
<name>A0AB40AIL6_DIOCR</name>
<evidence type="ECO:0000313" key="2">
    <source>
        <dbReference type="RefSeq" id="XP_039114747.1"/>
    </source>
</evidence>
<proteinExistence type="predicted"/>
<dbReference type="NCBIfam" id="TIGR01570">
    <property type="entry name" value="A_thal_3588"/>
    <property type="match status" value="1"/>
</dbReference>
<protein>
    <submittedName>
        <fullName evidence="2">Protein MIZU-KUSSEI 1-like</fullName>
    </submittedName>
</protein>
<evidence type="ECO:0000313" key="1">
    <source>
        <dbReference type="Proteomes" id="UP001515500"/>
    </source>
</evidence>
<sequence length="244" mass="26707">MPSLMDPPVLMTLLRQSTETNTVTGTGKRQKKGSGVTGVGILKMFKLLPMLTTGCKVAQLLNKSTKALLSDTPTTTITLFGYRRSKASLAIQEDPRSSPVFLIELPMHTSYLHKEMSSGLMKIALESETRSNKKKLREEHVWAVYCNGRKSGYSIRRREASDEERYVMSMLRWVSVGAGVLPGPAEGETTTAAAVADSELTYIRARFEKVVGSKDSEALYMINPDGSAAGAAGPELSIFLVRKK</sequence>
<dbReference type="PANTHER" id="PTHR31696">
    <property type="entry name" value="PROTEIN MIZU-KUSSEI 1"/>
    <property type="match status" value="1"/>
</dbReference>
<dbReference type="RefSeq" id="XP_039114747.1">
    <property type="nucleotide sequence ID" value="XM_039258813.1"/>
</dbReference>
<reference evidence="2" key="1">
    <citation type="submission" date="2025-08" db="UniProtKB">
        <authorList>
            <consortium name="RefSeq"/>
        </authorList>
    </citation>
    <scope>IDENTIFICATION</scope>
</reference>
<dbReference type="PANTHER" id="PTHR31696:SF3">
    <property type="entry name" value="OS09G0463600 PROTEIN"/>
    <property type="match status" value="1"/>
</dbReference>
<organism evidence="1 2">
    <name type="scientific">Dioscorea cayennensis subsp. rotundata</name>
    <name type="common">White Guinea yam</name>
    <name type="synonym">Dioscorea rotundata</name>
    <dbReference type="NCBI Taxonomy" id="55577"/>
    <lineage>
        <taxon>Eukaryota</taxon>
        <taxon>Viridiplantae</taxon>
        <taxon>Streptophyta</taxon>
        <taxon>Embryophyta</taxon>
        <taxon>Tracheophyta</taxon>
        <taxon>Spermatophyta</taxon>
        <taxon>Magnoliopsida</taxon>
        <taxon>Liliopsida</taxon>
        <taxon>Dioscoreales</taxon>
        <taxon>Dioscoreaceae</taxon>
        <taxon>Dioscorea</taxon>
    </lineage>
</organism>
<gene>
    <name evidence="2" type="primary">LOC120250059</name>
</gene>
<accession>A0AB40AIL6</accession>
<keyword evidence="1" id="KW-1185">Reference proteome</keyword>
<dbReference type="GO" id="GO:0010274">
    <property type="term" value="P:hydrotropism"/>
    <property type="evidence" value="ECO:0007669"/>
    <property type="project" value="InterPro"/>
</dbReference>
<dbReference type="AlphaFoldDB" id="A0AB40AIL6"/>
<dbReference type="GeneID" id="120250059"/>
<dbReference type="Proteomes" id="UP001515500">
    <property type="component" value="Chromosome 19"/>
</dbReference>
<dbReference type="Pfam" id="PF04759">
    <property type="entry name" value="DUF617"/>
    <property type="match status" value="1"/>
</dbReference>